<evidence type="ECO:0000313" key="10">
    <source>
        <dbReference type="Proteomes" id="UP000268084"/>
    </source>
</evidence>
<keyword evidence="6 9" id="KW-0067">ATP-binding</keyword>
<name>A0A3G8ZWH5_9ACTN</name>
<accession>A0A3G8ZWH5</accession>
<evidence type="ECO:0000256" key="5">
    <source>
        <dbReference type="ARBA" id="ARBA00022741"/>
    </source>
</evidence>
<dbReference type="SMART" id="SM00382">
    <property type="entry name" value="AAA"/>
    <property type="match status" value="1"/>
</dbReference>
<dbReference type="PANTHER" id="PTHR43297">
    <property type="entry name" value="OLIGOPEPTIDE TRANSPORT ATP-BINDING PROTEIN APPD"/>
    <property type="match status" value="1"/>
</dbReference>
<dbReference type="Pfam" id="PF00005">
    <property type="entry name" value="ABC_tran"/>
    <property type="match status" value="1"/>
</dbReference>
<evidence type="ECO:0000256" key="4">
    <source>
        <dbReference type="ARBA" id="ARBA00022475"/>
    </source>
</evidence>
<evidence type="ECO:0000313" key="9">
    <source>
        <dbReference type="EMBL" id="AZI58031.1"/>
    </source>
</evidence>
<evidence type="ECO:0000256" key="3">
    <source>
        <dbReference type="ARBA" id="ARBA00022448"/>
    </source>
</evidence>
<keyword evidence="7" id="KW-0472">Membrane</keyword>
<dbReference type="Proteomes" id="UP000268084">
    <property type="component" value="Chromosome"/>
</dbReference>
<dbReference type="Gene3D" id="3.40.50.300">
    <property type="entry name" value="P-loop containing nucleotide triphosphate hydrolases"/>
    <property type="match status" value="1"/>
</dbReference>
<comment type="similarity">
    <text evidence="2">Belongs to the ABC transporter superfamily.</text>
</comment>
<dbReference type="SUPFAM" id="SSF52540">
    <property type="entry name" value="P-loop containing nucleoside triphosphate hydrolases"/>
    <property type="match status" value="1"/>
</dbReference>
<dbReference type="PROSITE" id="PS00211">
    <property type="entry name" value="ABC_TRANSPORTER_1"/>
    <property type="match status" value="1"/>
</dbReference>
<feature type="domain" description="ABC transporter" evidence="8">
    <location>
        <begin position="14"/>
        <end position="261"/>
    </location>
</feature>
<sequence length="270" mass="28606">MTKAQPPRFSGPILTVRDLRVSAGGSELVHGVNLEVWPGERVGIIGASGSGKTLTCMAIAGLLSDGLRATGSIRLAGIDKDLIGAKESALARIRGLRTGMVFQEPMTALNPTMKIVSQVAEVMWQHARHSKRDAKRIAVELLAATGLPDPERVAKSYPHQLSGGQRQRVVLAIALANSPDLLICDEPTTALDVTVQAKVLGLIDEKVAQVGAALLFISHDLAVLAQVCDRVLVMFDGSVVEEGDVATVLTKPVHEHTISLLRDAELTGAP</sequence>
<keyword evidence="4" id="KW-1003">Cell membrane</keyword>
<organism evidence="9 10">
    <name type="scientific">Nakamurella antarctica</name>
    <dbReference type="NCBI Taxonomy" id="1902245"/>
    <lineage>
        <taxon>Bacteria</taxon>
        <taxon>Bacillati</taxon>
        <taxon>Actinomycetota</taxon>
        <taxon>Actinomycetes</taxon>
        <taxon>Nakamurellales</taxon>
        <taxon>Nakamurellaceae</taxon>
        <taxon>Nakamurella</taxon>
    </lineage>
</organism>
<dbReference type="GO" id="GO:0005886">
    <property type="term" value="C:plasma membrane"/>
    <property type="evidence" value="ECO:0007669"/>
    <property type="project" value="UniProtKB-SubCell"/>
</dbReference>
<keyword evidence="3" id="KW-0813">Transport</keyword>
<gene>
    <name evidence="9" type="ORF">EH165_07635</name>
</gene>
<evidence type="ECO:0000256" key="2">
    <source>
        <dbReference type="ARBA" id="ARBA00005417"/>
    </source>
</evidence>
<dbReference type="OrthoDB" id="5357528at2"/>
<protein>
    <submittedName>
        <fullName evidence="9">ABC transporter ATP-binding protein</fullName>
    </submittedName>
</protein>
<dbReference type="KEGG" id="nak:EH165_07635"/>
<reference evidence="9 10" key="2">
    <citation type="submission" date="2018-12" db="EMBL/GenBank/DDBJ databases">
        <title>Nakamurella antarcticus sp. nov., isolated from Antarctica South Shetland Islands soil.</title>
        <authorList>
            <person name="Peng F."/>
        </authorList>
    </citation>
    <scope>NUCLEOTIDE SEQUENCE [LARGE SCALE GENOMIC DNA]</scope>
    <source>
        <strain evidence="9 10">S14-144</strain>
    </source>
</reference>
<evidence type="ECO:0000256" key="6">
    <source>
        <dbReference type="ARBA" id="ARBA00022840"/>
    </source>
</evidence>
<dbReference type="InterPro" id="IPR050388">
    <property type="entry name" value="ABC_Ni/Peptide_Import"/>
</dbReference>
<dbReference type="PANTHER" id="PTHR43297:SF2">
    <property type="entry name" value="DIPEPTIDE TRANSPORT ATP-BINDING PROTEIN DPPD"/>
    <property type="match status" value="1"/>
</dbReference>
<proteinExistence type="inferred from homology"/>
<evidence type="ECO:0000256" key="1">
    <source>
        <dbReference type="ARBA" id="ARBA00004202"/>
    </source>
</evidence>
<comment type="subcellular location">
    <subcellularLocation>
        <location evidence="1">Cell membrane</location>
        <topology evidence="1">Peripheral membrane protein</topology>
    </subcellularLocation>
</comment>
<dbReference type="InterPro" id="IPR003593">
    <property type="entry name" value="AAA+_ATPase"/>
</dbReference>
<dbReference type="InterPro" id="IPR027417">
    <property type="entry name" value="P-loop_NTPase"/>
</dbReference>
<evidence type="ECO:0000256" key="7">
    <source>
        <dbReference type="ARBA" id="ARBA00023136"/>
    </source>
</evidence>
<dbReference type="InterPro" id="IPR017871">
    <property type="entry name" value="ABC_transporter-like_CS"/>
</dbReference>
<dbReference type="GO" id="GO:0005524">
    <property type="term" value="F:ATP binding"/>
    <property type="evidence" value="ECO:0007669"/>
    <property type="project" value="UniProtKB-KW"/>
</dbReference>
<dbReference type="PROSITE" id="PS50893">
    <property type="entry name" value="ABC_TRANSPORTER_2"/>
    <property type="match status" value="1"/>
</dbReference>
<dbReference type="EMBL" id="CP034170">
    <property type="protein sequence ID" value="AZI58031.1"/>
    <property type="molecule type" value="Genomic_DNA"/>
</dbReference>
<keyword evidence="5" id="KW-0547">Nucleotide-binding</keyword>
<evidence type="ECO:0000259" key="8">
    <source>
        <dbReference type="PROSITE" id="PS50893"/>
    </source>
</evidence>
<dbReference type="AlphaFoldDB" id="A0A3G8ZWH5"/>
<dbReference type="GO" id="GO:0016887">
    <property type="term" value="F:ATP hydrolysis activity"/>
    <property type="evidence" value="ECO:0007669"/>
    <property type="project" value="InterPro"/>
</dbReference>
<keyword evidence="10" id="KW-1185">Reference proteome</keyword>
<dbReference type="InterPro" id="IPR003439">
    <property type="entry name" value="ABC_transporter-like_ATP-bd"/>
</dbReference>
<dbReference type="RefSeq" id="WP_124798941.1">
    <property type="nucleotide sequence ID" value="NZ_CP034170.1"/>
</dbReference>
<reference evidence="9 10" key="1">
    <citation type="submission" date="2018-11" db="EMBL/GenBank/DDBJ databases">
        <authorList>
            <person name="Da X."/>
        </authorList>
    </citation>
    <scope>NUCLEOTIDE SEQUENCE [LARGE SCALE GENOMIC DNA]</scope>
    <source>
        <strain evidence="9 10">S14-144</strain>
    </source>
</reference>
<dbReference type="CDD" id="cd03257">
    <property type="entry name" value="ABC_NikE_OppD_transporters"/>
    <property type="match status" value="1"/>
</dbReference>